<keyword evidence="8 11" id="KW-0808">Transferase</keyword>
<dbReference type="Pfam" id="PF02277">
    <property type="entry name" value="DBI_PRT"/>
    <property type="match status" value="1"/>
</dbReference>
<evidence type="ECO:0000256" key="11">
    <source>
        <dbReference type="HAMAP-Rule" id="MF_00230"/>
    </source>
</evidence>
<dbReference type="RefSeq" id="WP_285746927.1">
    <property type="nucleotide sequence ID" value="NZ_CP127162.1"/>
</dbReference>
<dbReference type="EMBL" id="CP127162">
    <property type="protein sequence ID" value="WIV20202.1"/>
    <property type="molecule type" value="Genomic_DNA"/>
</dbReference>
<comment type="similarity">
    <text evidence="3 11">Belongs to the CobT family.</text>
</comment>
<evidence type="ECO:0000256" key="4">
    <source>
        <dbReference type="ARBA" id="ARBA00011991"/>
    </source>
</evidence>
<dbReference type="Gene3D" id="1.10.1610.10">
    <property type="match status" value="1"/>
</dbReference>
<evidence type="ECO:0000256" key="10">
    <source>
        <dbReference type="ARBA" id="ARBA00047340"/>
    </source>
</evidence>
<gene>
    <name evidence="11 12" type="primary">cobT</name>
    <name evidence="12" type="ORF">QPK24_05720</name>
</gene>
<keyword evidence="7 11" id="KW-0328">Glycosyltransferase</keyword>
<dbReference type="InterPro" id="IPR036087">
    <property type="entry name" value="Nict_dMeBzImd_PRibTrfase_sf"/>
</dbReference>
<comment type="catalytic activity">
    <reaction evidence="10 11">
        <text>5,6-dimethylbenzimidazole + nicotinate beta-D-ribonucleotide = alpha-ribazole 5'-phosphate + nicotinate + H(+)</text>
        <dbReference type="Rhea" id="RHEA:11196"/>
        <dbReference type="ChEBI" id="CHEBI:15378"/>
        <dbReference type="ChEBI" id="CHEBI:15890"/>
        <dbReference type="ChEBI" id="CHEBI:32544"/>
        <dbReference type="ChEBI" id="CHEBI:57502"/>
        <dbReference type="ChEBI" id="CHEBI:57918"/>
        <dbReference type="EC" id="2.4.2.21"/>
    </reaction>
</comment>
<dbReference type="HAMAP" id="MF_00230">
    <property type="entry name" value="CobT"/>
    <property type="match status" value="1"/>
</dbReference>
<evidence type="ECO:0000256" key="2">
    <source>
        <dbReference type="ARBA" id="ARBA00005049"/>
    </source>
</evidence>
<dbReference type="NCBIfam" id="NF000996">
    <property type="entry name" value="PRK00105.1"/>
    <property type="match status" value="1"/>
</dbReference>
<evidence type="ECO:0000256" key="5">
    <source>
        <dbReference type="ARBA" id="ARBA00015486"/>
    </source>
</evidence>
<dbReference type="Gene3D" id="3.40.50.10210">
    <property type="match status" value="1"/>
</dbReference>
<protein>
    <recommendedName>
        <fullName evidence="5 11">Nicotinate-nucleotide--dimethylbenzimidazole phosphoribosyltransferase</fullName>
        <shortName evidence="11">NN:DBI PRT</shortName>
        <ecNumber evidence="4 11">2.4.2.21</ecNumber>
    </recommendedName>
    <alternativeName>
        <fullName evidence="9 11">N(1)-alpha-phosphoribosyltransferase</fullName>
    </alternativeName>
</protein>
<dbReference type="InterPro" id="IPR023195">
    <property type="entry name" value="Nict_dMeBzImd_PRibTrfase_N"/>
</dbReference>
<evidence type="ECO:0000256" key="9">
    <source>
        <dbReference type="ARBA" id="ARBA00030686"/>
    </source>
</evidence>
<dbReference type="NCBIfam" id="TIGR03160">
    <property type="entry name" value="cobT_DBIPRT"/>
    <property type="match status" value="1"/>
</dbReference>
<dbReference type="GO" id="GO:0008939">
    <property type="term" value="F:nicotinate-nucleotide-dimethylbenzimidazole phosphoribosyltransferase activity"/>
    <property type="evidence" value="ECO:0007669"/>
    <property type="project" value="UniProtKB-EC"/>
</dbReference>
<dbReference type="CDD" id="cd02439">
    <property type="entry name" value="DMB-PRT_CobT"/>
    <property type="match status" value="1"/>
</dbReference>
<evidence type="ECO:0000256" key="7">
    <source>
        <dbReference type="ARBA" id="ARBA00022676"/>
    </source>
</evidence>
<comment type="function">
    <text evidence="1 11">Catalyzes the synthesis of alpha-ribazole-5'-phosphate from nicotinate mononucleotide (NAMN) and 5,6-dimethylbenzimidazole (DMB).</text>
</comment>
<reference evidence="12 13" key="1">
    <citation type="submission" date="2023-06" db="EMBL/GenBank/DDBJ databases">
        <title>Paenibacillus polygonum sp. nov., an endophytic bacterium, isolated from Polygonum lapathifolium L. in Nanji Wetland National Nature Reserve, South of Poyang Lake, Jiangxi Province, China.</title>
        <authorList>
            <person name="Yu Z."/>
        </authorList>
    </citation>
    <scope>NUCLEOTIDE SEQUENCE [LARGE SCALE GENOMIC DNA]</scope>
    <source>
        <strain evidence="12 13">C31</strain>
    </source>
</reference>
<name>A0ABY8X6V8_9BACL</name>
<keyword evidence="6 11" id="KW-0169">Cobalamin biosynthesis</keyword>
<evidence type="ECO:0000256" key="8">
    <source>
        <dbReference type="ARBA" id="ARBA00022679"/>
    </source>
</evidence>
<dbReference type="Proteomes" id="UP001236415">
    <property type="component" value="Chromosome"/>
</dbReference>
<feature type="active site" description="Proton acceptor" evidence="11">
    <location>
        <position position="320"/>
    </location>
</feature>
<keyword evidence="13" id="KW-1185">Reference proteome</keyword>
<dbReference type="SUPFAM" id="SSF52733">
    <property type="entry name" value="Nicotinate mononucleotide:5,6-dimethylbenzimidazole phosphoribosyltransferase (CobT)"/>
    <property type="match status" value="1"/>
</dbReference>
<dbReference type="EC" id="2.4.2.21" evidence="4 11"/>
<dbReference type="PANTHER" id="PTHR43463:SF1">
    <property type="entry name" value="NICOTINATE-NUCLEOTIDE--DIMETHYLBENZIMIDAZOLE PHOSPHORIBOSYLTRANSFERASE"/>
    <property type="match status" value="1"/>
</dbReference>
<organism evidence="12 13">
    <name type="scientific">Paenibacillus polygoni</name>
    <dbReference type="NCBI Taxonomy" id="3050112"/>
    <lineage>
        <taxon>Bacteria</taxon>
        <taxon>Bacillati</taxon>
        <taxon>Bacillota</taxon>
        <taxon>Bacilli</taxon>
        <taxon>Bacillales</taxon>
        <taxon>Paenibacillaceae</taxon>
        <taxon>Paenibacillus</taxon>
    </lineage>
</organism>
<sequence length="360" mass="37151">MEREQQLKAWVQQITALDEAAQKAAADHLDDLTKPPGSLGKLEELTIRLAGITGKKQPSFSKKAVIVMASDHGVVEEGVSSFPAEVTQQMVHNFLAGGAAVNVLARHAGAEVICVDIGVNGEPVHPDLVSRSVRKGTANMAKGPAMSREEALQAILTGIDVVQESVRKGTQLFVTGEMGIGNTTPSAAVTSVLTGVSVQEATGKGTGLDQAGVQHKANVIARAIQLNQPAPNDPIDVLAKVGGLDIAGLAGVIIGSAALKCPVVIDGYISTAAALVASRIAPACRNYMIASHMSEERGHAALLQTLELSPLLQVGMRLGEGTGGVLCLHLIEAAGRIMDEMATFSSAGVSGGNEKAEAEL</sequence>
<dbReference type="InterPro" id="IPR017846">
    <property type="entry name" value="Nict_dMeBzImd_PRibTrfase_bact"/>
</dbReference>
<evidence type="ECO:0000256" key="6">
    <source>
        <dbReference type="ARBA" id="ARBA00022573"/>
    </source>
</evidence>
<dbReference type="InterPro" id="IPR003200">
    <property type="entry name" value="Nict_dMeBzImd_PRibTrfase"/>
</dbReference>
<dbReference type="PANTHER" id="PTHR43463">
    <property type="entry name" value="NICOTINATE-NUCLEOTIDE--DIMETHYLBENZIMIDAZOLE PHOSPHORIBOSYLTRANSFERASE"/>
    <property type="match status" value="1"/>
</dbReference>
<evidence type="ECO:0000313" key="13">
    <source>
        <dbReference type="Proteomes" id="UP001236415"/>
    </source>
</evidence>
<evidence type="ECO:0000313" key="12">
    <source>
        <dbReference type="EMBL" id="WIV20202.1"/>
    </source>
</evidence>
<proteinExistence type="inferred from homology"/>
<evidence type="ECO:0000256" key="3">
    <source>
        <dbReference type="ARBA" id="ARBA00007110"/>
    </source>
</evidence>
<accession>A0ABY8X6V8</accession>
<comment type="pathway">
    <text evidence="2 11">Nucleoside biosynthesis; alpha-ribazole biosynthesis; alpha-ribazole from 5,6-dimethylbenzimidazole: step 1/2.</text>
</comment>
<evidence type="ECO:0000256" key="1">
    <source>
        <dbReference type="ARBA" id="ARBA00002197"/>
    </source>
</evidence>